<sequence>MTLVELSHRITAGMTTYPGLPGPRISDHVTRVETAERFGPHAAFQIGEITMISNTGTYLDTPFHWYEDGVDLSAVPLERIADLPGLVVGPAPGRRGLDADDLAGLDLAGRAVLIATGWDRRFGTEEYGAPEHPYVTASAVEALIAGGAALAGIDSVNIDDMADRARPAHTGLLAAGIPIVEHLRGLDRLPADGFRFTAVPPPIAGMGTFPVRAYAVVG</sequence>
<dbReference type="EMBL" id="QTTT01000001">
    <property type="protein sequence ID" value="REE99463.1"/>
    <property type="molecule type" value="Genomic_DNA"/>
</dbReference>
<dbReference type="Pfam" id="PF04199">
    <property type="entry name" value="Cyclase"/>
    <property type="match status" value="1"/>
</dbReference>
<dbReference type="Proteomes" id="UP000256661">
    <property type="component" value="Unassembled WGS sequence"/>
</dbReference>
<dbReference type="GO" id="GO:0004061">
    <property type="term" value="F:arylformamidase activity"/>
    <property type="evidence" value="ECO:0007669"/>
    <property type="project" value="InterPro"/>
</dbReference>
<dbReference type="GO" id="GO:0019441">
    <property type="term" value="P:L-tryptophan catabolic process to kynurenine"/>
    <property type="evidence" value="ECO:0007669"/>
    <property type="project" value="InterPro"/>
</dbReference>
<evidence type="ECO:0000313" key="2">
    <source>
        <dbReference type="Proteomes" id="UP000256661"/>
    </source>
</evidence>
<dbReference type="OrthoDB" id="7067800at2"/>
<dbReference type="PANTHER" id="PTHR31118:SF32">
    <property type="entry name" value="KYNURENINE FORMAMIDASE"/>
    <property type="match status" value="1"/>
</dbReference>
<comment type="caution">
    <text evidence="1">The sequence shown here is derived from an EMBL/GenBank/DDBJ whole genome shotgun (WGS) entry which is preliminary data.</text>
</comment>
<dbReference type="SUPFAM" id="SSF102198">
    <property type="entry name" value="Putative cyclase"/>
    <property type="match status" value="1"/>
</dbReference>
<dbReference type="AlphaFoldDB" id="A0A3D9SZH2"/>
<protein>
    <submittedName>
        <fullName evidence="1">Kynurenine formamidase</fullName>
    </submittedName>
</protein>
<dbReference type="Gene3D" id="3.50.30.50">
    <property type="entry name" value="Putative cyclase"/>
    <property type="match status" value="1"/>
</dbReference>
<name>A0A3D9SZH2_9ACTN</name>
<evidence type="ECO:0000313" key="1">
    <source>
        <dbReference type="EMBL" id="REE99463.1"/>
    </source>
</evidence>
<dbReference type="InterPro" id="IPR037175">
    <property type="entry name" value="KFase_sf"/>
</dbReference>
<dbReference type="PANTHER" id="PTHR31118">
    <property type="entry name" value="CYCLASE-LIKE PROTEIN 2"/>
    <property type="match status" value="1"/>
</dbReference>
<dbReference type="RefSeq" id="WP_116024763.1">
    <property type="nucleotide sequence ID" value="NZ_QTTT01000001.1"/>
</dbReference>
<proteinExistence type="predicted"/>
<gene>
    <name evidence="1" type="ORF">DFJ69_4976</name>
</gene>
<dbReference type="InterPro" id="IPR007325">
    <property type="entry name" value="KFase/CYL"/>
</dbReference>
<keyword evidence="2" id="KW-1185">Reference proteome</keyword>
<organism evidence="1 2">
    <name type="scientific">Thermomonospora umbrina</name>
    <dbReference type="NCBI Taxonomy" id="111806"/>
    <lineage>
        <taxon>Bacteria</taxon>
        <taxon>Bacillati</taxon>
        <taxon>Actinomycetota</taxon>
        <taxon>Actinomycetes</taxon>
        <taxon>Streptosporangiales</taxon>
        <taxon>Thermomonosporaceae</taxon>
        <taxon>Thermomonospora</taxon>
    </lineage>
</organism>
<accession>A0A3D9SZH2</accession>
<reference evidence="1 2" key="1">
    <citation type="submission" date="2018-08" db="EMBL/GenBank/DDBJ databases">
        <title>Sequencing the genomes of 1000 actinobacteria strains.</title>
        <authorList>
            <person name="Klenk H.-P."/>
        </authorList>
    </citation>
    <scope>NUCLEOTIDE SEQUENCE [LARGE SCALE GENOMIC DNA]</scope>
    <source>
        <strain evidence="1 2">DSM 43927</strain>
    </source>
</reference>